<name>A0A4V5PZ54_9BACL</name>
<dbReference type="InterPro" id="IPR013099">
    <property type="entry name" value="K_chnl_dom"/>
</dbReference>
<feature type="transmembrane region" description="Helical" evidence="1">
    <location>
        <begin position="103"/>
        <end position="123"/>
    </location>
</feature>
<evidence type="ECO:0000313" key="3">
    <source>
        <dbReference type="EMBL" id="TKD72658.1"/>
    </source>
</evidence>
<feature type="transmembrane region" description="Helical" evidence="1">
    <location>
        <begin position="34"/>
        <end position="57"/>
    </location>
</feature>
<dbReference type="AlphaFoldDB" id="A0A4V5PZ54"/>
<dbReference type="EMBL" id="SWFM01000001">
    <property type="protein sequence ID" value="TKD72658.1"/>
    <property type="molecule type" value="Genomic_DNA"/>
</dbReference>
<protein>
    <submittedName>
        <fullName evidence="3">Two pore domain potassium channel family protein</fullName>
    </submittedName>
</protein>
<accession>A0A4V5PZ54</accession>
<dbReference type="SUPFAM" id="SSF81324">
    <property type="entry name" value="Voltage-gated potassium channels"/>
    <property type="match status" value="1"/>
</dbReference>
<feature type="domain" description="Potassium channel" evidence="2">
    <location>
        <begin position="42"/>
        <end position="124"/>
    </location>
</feature>
<sequence>MINFLIGATILFIAINLFYFFSNKTYKKSTFSSALFLKLFFVLLGVLVGFTFLYYLLSMKETIIVQSLSSRKPIEPTLLNLFYFSGETLLSVGYGDILPIGPARFFAIIESMIGILLPTAYFMKAIDLSNQSKHK</sequence>
<gene>
    <name evidence="3" type="ORF">FBF83_05965</name>
</gene>
<evidence type="ECO:0000256" key="1">
    <source>
        <dbReference type="SAM" id="Phobius"/>
    </source>
</evidence>
<dbReference type="Gene3D" id="1.10.287.70">
    <property type="match status" value="1"/>
</dbReference>
<evidence type="ECO:0000313" key="4">
    <source>
        <dbReference type="Proteomes" id="UP000310541"/>
    </source>
</evidence>
<keyword evidence="1" id="KW-0472">Membrane</keyword>
<dbReference type="OrthoDB" id="9813518at2"/>
<dbReference type="Pfam" id="PF07885">
    <property type="entry name" value="Ion_trans_2"/>
    <property type="match status" value="1"/>
</dbReference>
<evidence type="ECO:0000259" key="2">
    <source>
        <dbReference type="Pfam" id="PF07885"/>
    </source>
</evidence>
<comment type="caution">
    <text evidence="3">The sequence shown here is derived from an EMBL/GenBank/DDBJ whole genome shotgun (WGS) entry which is preliminary data.</text>
</comment>
<keyword evidence="3" id="KW-0407">Ion channel</keyword>
<reference evidence="3 4" key="1">
    <citation type="submission" date="2019-04" db="EMBL/GenBank/DDBJ databases">
        <title>Genome sequence of Bacillus hwajinpoensis strain Y2.</title>
        <authorList>
            <person name="Fair J.L."/>
            <person name="Maclea K.S."/>
        </authorList>
    </citation>
    <scope>NUCLEOTIDE SEQUENCE [LARGE SCALE GENOMIC DNA]</scope>
    <source>
        <strain evidence="3 4">Y2</strain>
    </source>
</reference>
<proteinExistence type="predicted"/>
<dbReference type="GO" id="GO:0034220">
    <property type="term" value="P:monoatomic ion transmembrane transport"/>
    <property type="evidence" value="ECO:0007669"/>
    <property type="project" value="UniProtKB-KW"/>
</dbReference>
<organism evidence="3 4">
    <name type="scientific">Guptibacillus hwajinpoensis</name>
    <dbReference type="NCBI Taxonomy" id="208199"/>
    <lineage>
        <taxon>Bacteria</taxon>
        <taxon>Bacillati</taxon>
        <taxon>Bacillota</taxon>
        <taxon>Bacilli</taxon>
        <taxon>Bacillales</taxon>
        <taxon>Guptibacillaceae</taxon>
        <taxon>Guptibacillus</taxon>
    </lineage>
</organism>
<keyword evidence="3" id="KW-0406">Ion transport</keyword>
<feature type="transmembrane region" description="Helical" evidence="1">
    <location>
        <begin position="5"/>
        <end position="22"/>
    </location>
</feature>
<keyword evidence="3" id="KW-0813">Transport</keyword>
<dbReference type="Proteomes" id="UP000310541">
    <property type="component" value="Unassembled WGS sequence"/>
</dbReference>
<keyword evidence="1" id="KW-0812">Transmembrane</keyword>
<keyword evidence="1" id="KW-1133">Transmembrane helix</keyword>